<dbReference type="PANTHER" id="PTHR12526">
    <property type="entry name" value="GLYCOSYLTRANSFERASE"/>
    <property type="match status" value="1"/>
</dbReference>
<organism evidence="3 4">
    <name type="scientific">Candidatus Wallbacteria bacterium HGW-Wallbacteria-1</name>
    <dbReference type="NCBI Taxonomy" id="2013854"/>
    <lineage>
        <taxon>Bacteria</taxon>
        <taxon>Candidatus Walliibacteriota</taxon>
    </lineage>
</organism>
<gene>
    <name evidence="3" type="ORF">CVV64_05085</name>
</gene>
<dbReference type="AlphaFoldDB" id="A0A2N1PS37"/>
<dbReference type="EMBL" id="PGXC01000003">
    <property type="protein sequence ID" value="PKK91145.1"/>
    <property type="molecule type" value="Genomic_DNA"/>
</dbReference>
<dbReference type="InterPro" id="IPR028098">
    <property type="entry name" value="Glyco_trans_4-like_N"/>
</dbReference>
<protein>
    <recommendedName>
        <fullName evidence="5">Glycosyltransferase family 1 protein</fullName>
    </recommendedName>
</protein>
<dbReference type="InterPro" id="IPR001296">
    <property type="entry name" value="Glyco_trans_1"/>
</dbReference>
<feature type="domain" description="Glycosyl transferase family 1" evidence="1">
    <location>
        <begin position="169"/>
        <end position="340"/>
    </location>
</feature>
<evidence type="ECO:0008006" key="5">
    <source>
        <dbReference type="Google" id="ProtNLM"/>
    </source>
</evidence>
<sequence length="364" mass="40648">MQILHLLNTRCYGGIEVHVLDCIESMTAMGHPSHLICKTGLPPELVEVLKSKNIPFMTLPLGGVMDFFSLFALIRFCRSKKIDILHTHQPNDALRAILAKPFTGAQVIFSRHGCYPVKSLTGLFLNMCSKVVAISGAVFKLLVNAGIKPEKITILRHGKTVPKTMDFKEACKITGLNPERKFILCSGRLSDEKNQLLAVESFAKLIKGNPDTTRMMDLIILGKDFDKGSSYLQQIRKRAEELKISNRIITPGHVLNVEPWLRASMLGLVTSRTEGLSYSMIEYMAASIPVISTPCEGPLEIIESGRNGFIAPANPEDFAKSIMNSIDKPTYEKLSKGAYETWKEFFNHEAMVARLDQIYRDSLM</sequence>
<evidence type="ECO:0000313" key="3">
    <source>
        <dbReference type="EMBL" id="PKK91145.1"/>
    </source>
</evidence>
<accession>A0A2N1PS37</accession>
<dbReference type="Gene3D" id="3.40.50.2000">
    <property type="entry name" value="Glycogen Phosphorylase B"/>
    <property type="match status" value="2"/>
</dbReference>
<evidence type="ECO:0000259" key="2">
    <source>
        <dbReference type="Pfam" id="PF13439"/>
    </source>
</evidence>
<comment type="caution">
    <text evidence="3">The sequence shown here is derived from an EMBL/GenBank/DDBJ whole genome shotgun (WGS) entry which is preliminary data.</text>
</comment>
<dbReference type="CDD" id="cd03811">
    <property type="entry name" value="GT4_GT28_WabH-like"/>
    <property type="match status" value="1"/>
</dbReference>
<feature type="domain" description="Glycosyltransferase subfamily 4-like N-terminal" evidence="2">
    <location>
        <begin position="12"/>
        <end position="158"/>
    </location>
</feature>
<name>A0A2N1PS37_9BACT</name>
<dbReference type="Pfam" id="PF00534">
    <property type="entry name" value="Glycos_transf_1"/>
    <property type="match status" value="1"/>
</dbReference>
<proteinExistence type="predicted"/>
<dbReference type="Proteomes" id="UP000233256">
    <property type="component" value="Unassembled WGS sequence"/>
</dbReference>
<reference evidence="3 4" key="1">
    <citation type="journal article" date="2017" name="ISME J.">
        <title>Potential for microbial H2 and metal transformations associated with novel bacteria and archaea in deep terrestrial subsurface sediments.</title>
        <authorList>
            <person name="Hernsdorf A.W."/>
            <person name="Amano Y."/>
            <person name="Miyakawa K."/>
            <person name="Ise K."/>
            <person name="Suzuki Y."/>
            <person name="Anantharaman K."/>
            <person name="Probst A."/>
            <person name="Burstein D."/>
            <person name="Thomas B.C."/>
            <person name="Banfield J.F."/>
        </authorList>
    </citation>
    <scope>NUCLEOTIDE SEQUENCE [LARGE SCALE GENOMIC DNA]</scope>
    <source>
        <strain evidence="3">HGW-Wallbacteria-1</strain>
    </source>
</reference>
<dbReference type="GO" id="GO:0016757">
    <property type="term" value="F:glycosyltransferase activity"/>
    <property type="evidence" value="ECO:0007669"/>
    <property type="project" value="InterPro"/>
</dbReference>
<dbReference type="SUPFAM" id="SSF53756">
    <property type="entry name" value="UDP-Glycosyltransferase/glycogen phosphorylase"/>
    <property type="match status" value="1"/>
</dbReference>
<dbReference type="Pfam" id="PF13439">
    <property type="entry name" value="Glyco_transf_4"/>
    <property type="match status" value="1"/>
</dbReference>
<evidence type="ECO:0000259" key="1">
    <source>
        <dbReference type="Pfam" id="PF00534"/>
    </source>
</evidence>
<evidence type="ECO:0000313" key="4">
    <source>
        <dbReference type="Proteomes" id="UP000233256"/>
    </source>
</evidence>